<sequence>RHAALVKWQQSLYPGQCVMELQQLSDTRWACREAALKALQRNLNAVLNLLDDIIDSSPPNLARGDAQMYRNAINFLFILCLEITTQVFKVTALASDSLQEEGLDHSTAYKVIDGVLHTLQTMRSKENLGRYLDV</sequence>
<dbReference type="EMBL" id="JAHRIN010008459">
    <property type="protein sequence ID" value="MEQ2193412.1"/>
    <property type="molecule type" value="Genomic_DNA"/>
</dbReference>
<dbReference type="Proteomes" id="UP001434883">
    <property type="component" value="Unassembled WGS sequence"/>
</dbReference>
<comment type="caution">
    <text evidence="1">The sequence shown here is derived from an EMBL/GenBank/DDBJ whole genome shotgun (WGS) entry which is preliminary data.</text>
</comment>
<name>A0ABV0QC65_9TELE</name>
<evidence type="ECO:0000313" key="2">
    <source>
        <dbReference type="Proteomes" id="UP001434883"/>
    </source>
</evidence>
<keyword evidence="2" id="KW-1185">Reference proteome</keyword>
<gene>
    <name evidence="1" type="ORF">XENOCAPTIV_024130</name>
</gene>
<accession>A0ABV0QC65</accession>
<reference evidence="1 2" key="1">
    <citation type="submission" date="2021-06" db="EMBL/GenBank/DDBJ databases">
        <authorList>
            <person name="Palmer J.M."/>
        </authorList>
    </citation>
    <scope>NUCLEOTIDE SEQUENCE [LARGE SCALE GENOMIC DNA]</scope>
    <source>
        <strain evidence="1 2">XC_2019</strain>
        <tissue evidence="1">Muscle</tissue>
    </source>
</reference>
<organism evidence="1 2">
    <name type="scientific">Xenoophorus captivus</name>
    <dbReference type="NCBI Taxonomy" id="1517983"/>
    <lineage>
        <taxon>Eukaryota</taxon>
        <taxon>Metazoa</taxon>
        <taxon>Chordata</taxon>
        <taxon>Craniata</taxon>
        <taxon>Vertebrata</taxon>
        <taxon>Euteleostomi</taxon>
        <taxon>Actinopterygii</taxon>
        <taxon>Neopterygii</taxon>
        <taxon>Teleostei</taxon>
        <taxon>Neoteleostei</taxon>
        <taxon>Acanthomorphata</taxon>
        <taxon>Ovalentaria</taxon>
        <taxon>Atherinomorphae</taxon>
        <taxon>Cyprinodontiformes</taxon>
        <taxon>Goodeidae</taxon>
        <taxon>Xenoophorus</taxon>
    </lineage>
</organism>
<evidence type="ECO:0000313" key="1">
    <source>
        <dbReference type="EMBL" id="MEQ2193412.1"/>
    </source>
</evidence>
<proteinExistence type="predicted"/>
<feature type="non-terminal residue" evidence="1">
    <location>
        <position position="1"/>
    </location>
</feature>
<protein>
    <submittedName>
        <fullName evidence="1">Uncharacterized protein</fullName>
    </submittedName>
</protein>